<accession>A0A813H9Z2</accession>
<evidence type="ECO:0000313" key="1">
    <source>
        <dbReference type="EMBL" id="CAE8634458.1"/>
    </source>
</evidence>
<gene>
    <name evidence="1" type="ORF">PGLA1383_LOCUS50108</name>
</gene>
<comment type="caution">
    <text evidence="1">The sequence shown here is derived from an EMBL/GenBank/DDBJ whole genome shotgun (WGS) entry which is preliminary data.</text>
</comment>
<dbReference type="Proteomes" id="UP000654075">
    <property type="component" value="Unassembled WGS sequence"/>
</dbReference>
<name>A0A813H9Z2_POLGL</name>
<organism evidence="1 2">
    <name type="scientific">Polarella glacialis</name>
    <name type="common">Dinoflagellate</name>
    <dbReference type="NCBI Taxonomy" id="89957"/>
    <lineage>
        <taxon>Eukaryota</taxon>
        <taxon>Sar</taxon>
        <taxon>Alveolata</taxon>
        <taxon>Dinophyceae</taxon>
        <taxon>Suessiales</taxon>
        <taxon>Suessiaceae</taxon>
        <taxon>Polarella</taxon>
    </lineage>
</organism>
<reference evidence="1" key="1">
    <citation type="submission" date="2021-02" db="EMBL/GenBank/DDBJ databases">
        <authorList>
            <person name="Dougan E. K."/>
            <person name="Rhodes N."/>
            <person name="Thang M."/>
            <person name="Chan C."/>
        </authorList>
    </citation>
    <scope>NUCLEOTIDE SEQUENCE</scope>
</reference>
<protein>
    <submittedName>
        <fullName evidence="1">Uncharacterized protein</fullName>
    </submittedName>
</protein>
<evidence type="ECO:0000313" key="2">
    <source>
        <dbReference type="Proteomes" id="UP000654075"/>
    </source>
</evidence>
<dbReference type="AlphaFoldDB" id="A0A813H9Z2"/>
<dbReference type="EMBL" id="CAJNNV010031019">
    <property type="protein sequence ID" value="CAE8634458.1"/>
    <property type="molecule type" value="Genomic_DNA"/>
</dbReference>
<sequence length="200" mass="22733">MTGAEAEFTASSQSYLQRLFTYLLALARAGVLPVMPAPVQAETKKCDSTLYCLVPLDVVFRYYSRAVRSATLHRGSDDARLNWLEARDMQERAAWTEKMQDTTLTLGQIIKSTIEQREVFWQVPDAVSVQLFARNLDRAGGHGDRRLLQETAFHVEHHAGGTRKLDDMLRAAQEEIMREMAFSMEVEEIYDLFGHKTAGF</sequence>
<feature type="non-terminal residue" evidence="1">
    <location>
        <position position="200"/>
    </location>
</feature>
<keyword evidence="2" id="KW-1185">Reference proteome</keyword>
<proteinExistence type="predicted"/>